<sequence length="69" mass="7664">MPLTPFHWGPSSLIGILLFKIFDFPTLFISSVIIDIEPLCVILFNLNYPLHGFFHSFLGGSILAILTAS</sequence>
<feature type="transmembrane region" description="Helical" evidence="1">
    <location>
        <begin position="12"/>
        <end position="34"/>
    </location>
</feature>
<keyword evidence="1" id="KW-0812">Transmembrane</keyword>
<proteinExistence type="predicted"/>
<organism evidence="2">
    <name type="scientific">marine sediment metagenome</name>
    <dbReference type="NCBI Taxonomy" id="412755"/>
    <lineage>
        <taxon>unclassified sequences</taxon>
        <taxon>metagenomes</taxon>
        <taxon>ecological metagenomes</taxon>
    </lineage>
</organism>
<name>X1AP08_9ZZZZ</name>
<dbReference type="EMBL" id="BART01000356">
    <property type="protein sequence ID" value="GAG71142.1"/>
    <property type="molecule type" value="Genomic_DNA"/>
</dbReference>
<keyword evidence="1" id="KW-0472">Membrane</keyword>
<feature type="transmembrane region" description="Helical" evidence="1">
    <location>
        <begin position="46"/>
        <end position="68"/>
    </location>
</feature>
<accession>X1AP08</accession>
<dbReference type="AlphaFoldDB" id="X1AP08"/>
<keyword evidence="1" id="KW-1133">Transmembrane helix</keyword>
<evidence type="ECO:0000313" key="2">
    <source>
        <dbReference type="EMBL" id="GAG71142.1"/>
    </source>
</evidence>
<evidence type="ECO:0000256" key="1">
    <source>
        <dbReference type="SAM" id="Phobius"/>
    </source>
</evidence>
<reference evidence="2" key="1">
    <citation type="journal article" date="2014" name="Front. Microbiol.">
        <title>High frequency of phylogenetically diverse reductive dehalogenase-homologous genes in deep subseafloor sedimentary metagenomes.</title>
        <authorList>
            <person name="Kawai M."/>
            <person name="Futagami T."/>
            <person name="Toyoda A."/>
            <person name="Takaki Y."/>
            <person name="Nishi S."/>
            <person name="Hori S."/>
            <person name="Arai W."/>
            <person name="Tsubouchi T."/>
            <person name="Morono Y."/>
            <person name="Uchiyama I."/>
            <person name="Ito T."/>
            <person name="Fujiyama A."/>
            <person name="Inagaki F."/>
            <person name="Takami H."/>
        </authorList>
    </citation>
    <scope>NUCLEOTIDE SEQUENCE</scope>
    <source>
        <strain evidence="2">Expedition CK06-06</strain>
    </source>
</reference>
<comment type="caution">
    <text evidence="2">The sequence shown here is derived from an EMBL/GenBank/DDBJ whole genome shotgun (WGS) entry which is preliminary data.</text>
</comment>
<gene>
    <name evidence="2" type="ORF">S01H4_01808</name>
</gene>
<protein>
    <submittedName>
        <fullName evidence="2">Uncharacterized protein</fullName>
    </submittedName>
</protein>